<dbReference type="InterPro" id="IPR020449">
    <property type="entry name" value="Tscrpt_reg_AraC-type_HTH"/>
</dbReference>
<dbReference type="InterPro" id="IPR000014">
    <property type="entry name" value="PAS"/>
</dbReference>
<dbReference type="PANTHER" id="PTHR43280:SF28">
    <property type="entry name" value="HTH-TYPE TRANSCRIPTIONAL ACTIVATOR RHAS"/>
    <property type="match status" value="1"/>
</dbReference>
<dbReference type="InterPro" id="IPR013656">
    <property type="entry name" value="PAS_4"/>
</dbReference>
<name>A0ABY7VWC0_9BACT</name>
<dbReference type="Gene3D" id="3.30.450.20">
    <property type="entry name" value="PAS domain"/>
    <property type="match status" value="1"/>
</dbReference>
<dbReference type="EMBL" id="CP117812">
    <property type="protein sequence ID" value="WDE98074.1"/>
    <property type="molecule type" value="Genomic_DNA"/>
</dbReference>
<dbReference type="Proteomes" id="UP001214250">
    <property type="component" value="Chromosome 2"/>
</dbReference>
<dbReference type="RefSeq" id="WP_274152838.1">
    <property type="nucleotide sequence ID" value="NZ_CP117812.1"/>
</dbReference>
<dbReference type="CDD" id="cd00130">
    <property type="entry name" value="PAS"/>
    <property type="match status" value="1"/>
</dbReference>
<keyword evidence="3" id="KW-0804">Transcription</keyword>
<accession>A0ABY7VWC0</accession>
<dbReference type="SUPFAM" id="SSF46689">
    <property type="entry name" value="Homeodomain-like"/>
    <property type="match status" value="2"/>
</dbReference>
<protein>
    <submittedName>
        <fullName evidence="5">AraC family transcriptional regulator</fullName>
    </submittedName>
</protein>
<organism evidence="5 6">
    <name type="scientific">Lentisphaera profundi</name>
    <dbReference type="NCBI Taxonomy" id="1658616"/>
    <lineage>
        <taxon>Bacteria</taxon>
        <taxon>Pseudomonadati</taxon>
        <taxon>Lentisphaerota</taxon>
        <taxon>Lentisphaeria</taxon>
        <taxon>Lentisphaerales</taxon>
        <taxon>Lentisphaeraceae</taxon>
        <taxon>Lentisphaera</taxon>
    </lineage>
</organism>
<dbReference type="PROSITE" id="PS00041">
    <property type="entry name" value="HTH_ARAC_FAMILY_1"/>
    <property type="match status" value="1"/>
</dbReference>
<dbReference type="PROSITE" id="PS01124">
    <property type="entry name" value="HTH_ARAC_FAMILY_2"/>
    <property type="match status" value="1"/>
</dbReference>
<dbReference type="Pfam" id="PF08448">
    <property type="entry name" value="PAS_4"/>
    <property type="match status" value="1"/>
</dbReference>
<evidence type="ECO:0000256" key="1">
    <source>
        <dbReference type="ARBA" id="ARBA00023015"/>
    </source>
</evidence>
<evidence type="ECO:0000313" key="6">
    <source>
        <dbReference type="Proteomes" id="UP001214250"/>
    </source>
</evidence>
<proteinExistence type="predicted"/>
<feature type="domain" description="HTH araC/xylS-type" evidence="4">
    <location>
        <begin position="140"/>
        <end position="238"/>
    </location>
</feature>
<dbReference type="PRINTS" id="PR00032">
    <property type="entry name" value="HTHARAC"/>
</dbReference>
<gene>
    <name evidence="5" type="ORF">PQO03_19845</name>
</gene>
<dbReference type="InterPro" id="IPR018060">
    <property type="entry name" value="HTH_AraC"/>
</dbReference>
<keyword evidence="6" id="KW-1185">Reference proteome</keyword>
<evidence type="ECO:0000256" key="2">
    <source>
        <dbReference type="ARBA" id="ARBA00023125"/>
    </source>
</evidence>
<evidence type="ECO:0000313" key="5">
    <source>
        <dbReference type="EMBL" id="WDE98074.1"/>
    </source>
</evidence>
<reference evidence="5 6" key="1">
    <citation type="submission" date="2023-02" db="EMBL/GenBank/DDBJ databases">
        <title>Genome sequence of Lentisphaera profundi SAORIC-696.</title>
        <authorList>
            <person name="Kim e."/>
            <person name="Cho J.-C."/>
            <person name="Choi A."/>
            <person name="Kang I."/>
        </authorList>
    </citation>
    <scope>NUCLEOTIDE SEQUENCE [LARGE SCALE GENOMIC DNA]</scope>
    <source>
        <strain evidence="5 6">SAORIC-696</strain>
    </source>
</reference>
<dbReference type="Gene3D" id="1.10.10.60">
    <property type="entry name" value="Homeodomain-like"/>
    <property type="match status" value="2"/>
</dbReference>
<dbReference type="SUPFAM" id="SSF55785">
    <property type="entry name" value="PYP-like sensor domain (PAS domain)"/>
    <property type="match status" value="1"/>
</dbReference>
<dbReference type="SMART" id="SM00342">
    <property type="entry name" value="HTH_ARAC"/>
    <property type="match status" value="1"/>
</dbReference>
<sequence>MDSFWDRVKLDESIKLLFNNLPGVQVFVKDMQGRFMHVNDEAIQAYGASKLEEVLGRTDHEVFGPKLAENYIKSDEDLFREKVPQTNIIELVRNRHGRVEWVVTTKIPLFSHQGDLVGLMGTSQNFGKSQKNLQPYLDIAPGVEYMENNYMKSFSVEICADLSHLSVRQFERKFKKTFLTSPQDYIMKTRIQHACNYLLKSKMGISEVALKVGFYDQSVFTRQFKKQQGLTPGAYRKKYI</sequence>
<dbReference type="PANTHER" id="PTHR43280">
    <property type="entry name" value="ARAC-FAMILY TRANSCRIPTIONAL REGULATOR"/>
    <property type="match status" value="1"/>
</dbReference>
<keyword evidence="1" id="KW-0805">Transcription regulation</keyword>
<keyword evidence="2" id="KW-0238">DNA-binding</keyword>
<evidence type="ECO:0000259" key="4">
    <source>
        <dbReference type="PROSITE" id="PS01124"/>
    </source>
</evidence>
<dbReference type="InterPro" id="IPR035965">
    <property type="entry name" value="PAS-like_dom_sf"/>
</dbReference>
<dbReference type="InterPro" id="IPR018062">
    <property type="entry name" value="HTH_AraC-typ_CS"/>
</dbReference>
<dbReference type="Pfam" id="PF12833">
    <property type="entry name" value="HTH_18"/>
    <property type="match status" value="1"/>
</dbReference>
<dbReference type="InterPro" id="IPR009057">
    <property type="entry name" value="Homeodomain-like_sf"/>
</dbReference>
<evidence type="ECO:0000256" key="3">
    <source>
        <dbReference type="ARBA" id="ARBA00023163"/>
    </source>
</evidence>
<dbReference type="NCBIfam" id="TIGR00229">
    <property type="entry name" value="sensory_box"/>
    <property type="match status" value="1"/>
</dbReference>